<dbReference type="RefSeq" id="WP_157299033.1">
    <property type="nucleotide sequence ID" value="NZ_BAAAZB010000005.1"/>
</dbReference>
<name>A0A6N8J5S9_9BACT</name>
<protein>
    <submittedName>
        <fullName evidence="1">Uncharacterized protein</fullName>
    </submittedName>
</protein>
<dbReference type="OrthoDB" id="978748at2"/>
<organism evidence="1 2">
    <name type="scientific">Chitinophaga oryziterrae</name>
    <dbReference type="NCBI Taxonomy" id="1031224"/>
    <lineage>
        <taxon>Bacteria</taxon>
        <taxon>Pseudomonadati</taxon>
        <taxon>Bacteroidota</taxon>
        <taxon>Chitinophagia</taxon>
        <taxon>Chitinophagales</taxon>
        <taxon>Chitinophagaceae</taxon>
        <taxon>Chitinophaga</taxon>
    </lineage>
</organism>
<evidence type="ECO:0000313" key="1">
    <source>
        <dbReference type="EMBL" id="MVT40403.1"/>
    </source>
</evidence>
<dbReference type="AlphaFoldDB" id="A0A6N8J5S9"/>
<evidence type="ECO:0000313" key="2">
    <source>
        <dbReference type="Proteomes" id="UP000468388"/>
    </source>
</evidence>
<reference evidence="1 2" key="1">
    <citation type="submission" date="2019-12" db="EMBL/GenBank/DDBJ databases">
        <title>The draft genomic sequence of strain Chitinophaga oryziterrae JCM 16595.</title>
        <authorList>
            <person name="Zhang X."/>
        </authorList>
    </citation>
    <scope>NUCLEOTIDE SEQUENCE [LARGE SCALE GENOMIC DNA]</scope>
    <source>
        <strain evidence="1 2">JCM 16595</strain>
    </source>
</reference>
<dbReference type="EMBL" id="WRXO01000001">
    <property type="protein sequence ID" value="MVT40403.1"/>
    <property type="molecule type" value="Genomic_DNA"/>
</dbReference>
<accession>A0A6N8J5S9</accession>
<sequence>MKAAGLTEIKKELNVVPPAQLVELCLRLAKFKKDNKELLSYLLFESHNLQGYIEAVKENMDTEFAAEPGRGHVYYIKKHLRKILRNTNKQIKYTGSKQAEIELLLYFCTKVKESGIKVNDSLALSNLYQQQLKKIEKAISAQHEDLQYDYLRQLEKL</sequence>
<keyword evidence="2" id="KW-1185">Reference proteome</keyword>
<dbReference type="Proteomes" id="UP000468388">
    <property type="component" value="Unassembled WGS sequence"/>
</dbReference>
<gene>
    <name evidence="1" type="ORF">GO495_07400</name>
</gene>
<comment type="caution">
    <text evidence="1">The sequence shown here is derived from an EMBL/GenBank/DDBJ whole genome shotgun (WGS) entry which is preliminary data.</text>
</comment>
<proteinExistence type="predicted"/>